<keyword evidence="2" id="KW-1133">Transmembrane helix</keyword>
<feature type="region of interest" description="Disordered" evidence="1">
    <location>
        <begin position="1"/>
        <end position="27"/>
    </location>
</feature>
<keyword evidence="2" id="KW-0812">Transmembrane</keyword>
<gene>
    <name evidence="3" type="ORF">LTR09_000756</name>
</gene>
<evidence type="ECO:0000313" key="3">
    <source>
        <dbReference type="EMBL" id="KAK3059190.1"/>
    </source>
</evidence>
<feature type="transmembrane region" description="Helical" evidence="2">
    <location>
        <begin position="51"/>
        <end position="74"/>
    </location>
</feature>
<keyword evidence="4" id="KW-1185">Reference proteome</keyword>
<evidence type="ECO:0000256" key="2">
    <source>
        <dbReference type="SAM" id="Phobius"/>
    </source>
</evidence>
<keyword evidence="2" id="KW-0472">Membrane</keyword>
<name>A0AAJ0LXN3_9PEZI</name>
<accession>A0AAJ0LXN3</accession>
<dbReference type="AlphaFoldDB" id="A0AAJ0LXN3"/>
<evidence type="ECO:0000313" key="4">
    <source>
        <dbReference type="Proteomes" id="UP001271007"/>
    </source>
</evidence>
<comment type="caution">
    <text evidence="3">The sequence shown here is derived from an EMBL/GenBank/DDBJ whole genome shotgun (WGS) entry which is preliminary data.</text>
</comment>
<feature type="transmembrane region" description="Helical" evidence="2">
    <location>
        <begin position="86"/>
        <end position="110"/>
    </location>
</feature>
<protein>
    <submittedName>
        <fullName evidence="3">Uncharacterized protein</fullName>
    </submittedName>
</protein>
<proteinExistence type="predicted"/>
<reference evidence="3" key="1">
    <citation type="submission" date="2023-04" db="EMBL/GenBank/DDBJ databases">
        <title>Black Yeasts Isolated from many extreme environments.</title>
        <authorList>
            <person name="Coleine C."/>
            <person name="Stajich J.E."/>
            <person name="Selbmann L."/>
        </authorList>
    </citation>
    <scope>NUCLEOTIDE SEQUENCE</scope>
    <source>
        <strain evidence="3">CCFEE 5312</strain>
    </source>
</reference>
<dbReference type="Proteomes" id="UP001271007">
    <property type="component" value="Unassembled WGS sequence"/>
</dbReference>
<evidence type="ECO:0000256" key="1">
    <source>
        <dbReference type="SAM" id="MobiDB-lite"/>
    </source>
</evidence>
<sequence length="164" mass="17717">MTTKLLQVAAASDDTTSRSPRAGRAITSASPPLSERLIADSSGIINAHPHFLAALFFTSLTISFYLGTAAHMIGFHSEIDPDLRTIIQYIFLCFVLLGLVLLPGAVAHMLDSALEVVLRVSRLVLPIIKDTTQVDVLDFFDRHPCILVGFVAFYVTILASSSTG</sequence>
<dbReference type="EMBL" id="JAWDJX010000001">
    <property type="protein sequence ID" value="KAK3059190.1"/>
    <property type="molecule type" value="Genomic_DNA"/>
</dbReference>
<organism evidence="3 4">
    <name type="scientific">Extremus antarcticus</name>
    <dbReference type="NCBI Taxonomy" id="702011"/>
    <lineage>
        <taxon>Eukaryota</taxon>
        <taxon>Fungi</taxon>
        <taxon>Dikarya</taxon>
        <taxon>Ascomycota</taxon>
        <taxon>Pezizomycotina</taxon>
        <taxon>Dothideomycetes</taxon>
        <taxon>Dothideomycetidae</taxon>
        <taxon>Mycosphaerellales</taxon>
        <taxon>Extremaceae</taxon>
        <taxon>Extremus</taxon>
    </lineage>
</organism>